<dbReference type="Pfam" id="PF00995">
    <property type="entry name" value="Sec1"/>
    <property type="match status" value="1"/>
</dbReference>
<dbReference type="Gene3D" id="3.90.830.10">
    <property type="entry name" value="Syntaxin Binding Protein 1, Chain A, domain 2"/>
    <property type="match status" value="1"/>
</dbReference>
<dbReference type="InterPro" id="IPR001619">
    <property type="entry name" value="Sec1-like"/>
</dbReference>
<organism evidence="2 3">
    <name type="scientific">Castanea mollissima</name>
    <name type="common">Chinese chestnut</name>
    <dbReference type="NCBI Taxonomy" id="60419"/>
    <lineage>
        <taxon>Eukaryota</taxon>
        <taxon>Viridiplantae</taxon>
        <taxon>Streptophyta</taxon>
        <taxon>Embryophyta</taxon>
        <taxon>Tracheophyta</taxon>
        <taxon>Spermatophyta</taxon>
        <taxon>Magnoliopsida</taxon>
        <taxon>eudicotyledons</taxon>
        <taxon>Gunneridae</taxon>
        <taxon>Pentapetalae</taxon>
        <taxon>rosids</taxon>
        <taxon>fabids</taxon>
        <taxon>Fagales</taxon>
        <taxon>Fagaceae</taxon>
        <taxon>Castanea</taxon>
    </lineage>
</organism>
<dbReference type="Proteomes" id="UP000737018">
    <property type="component" value="Unassembled WGS sequence"/>
</dbReference>
<dbReference type="AlphaFoldDB" id="A0A8J4VK25"/>
<proteinExistence type="inferred from homology"/>
<dbReference type="EMBL" id="JRKL02002240">
    <property type="protein sequence ID" value="KAF3959817.1"/>
    <property type="molecule type" value="Genomic_DNA"/>
</dbReference>
<evidence type="ECO:0000313" key="2">
    <source>
        <dbReference type="EMBL" id="KAF3959817.1"/>
    </source>
</evidence>
<evidence type="ECO:0000256" key="1">
    <source>
        <dbReference type="ARBA" id="ARBA00009884"/>
    </source>
</evidence>
<dbReference type="OrthoDB" id="10266265at2759"/>
<comment type="similarity">
    <text evidence="1">Belongs to the STXBP/unc-18/SEC1 family.</text>
</comment>
<dbReference type="Gene3D" id="1.25.40.60">
    <property type="match status" value="1"/>
</dbReference>
<dbReference type="GO" id="GO:0016192">
    <property type="term" value="P:vesicle-mediated transport"/>
    <property type="evidence" value="ECO:0007669"/>
    <property type="project" value="InterPro"/>
</dbReference>
<dbReference type="PANTHER" id="PTHR11679">
    <property type="entry name" value="VESICLE PROTEIN SORTING-ASSOCIATED"/>
    <property type="match status" value="1"/>
</dbReference>
<dbReference type="Gene3D" id="3.40.50.1910">
    <property type="match status" value="1"/>
</dbReference>
<dbReference type="SUPFAM" id="SSF56815">
    <property type="entry name" value="Sec1/munc18-like (SM) proteins"/>
    <property type="match status" value="1"/>
</dbReference>
<evidence type="ECO:0008006" key="4">
    <source>
        <dbReference type="Google" id="ProtNLM"/>
    </source>
</evidence>
<dbReference type="InterPro" id="IPR027482">
    <property type="entry name" value="Sec1-like_dom2"/>
</dbReference>
<accession>A0A8J4VK25</accession>
<protein>
    <recommendedName>
        <fullName evidence="4">Vacuolar protein sorting-associated protein 45 homolog</fullName>
    </recommendedName>
</protein>
<keyword evidence="3" id="KW-1185">Reference proteome</keyword>
<dbReference type="InterPro" id="IPR043127">
    <property type="entry name" value="Sec-1-like_dom3a"/>
</dbReference>
<name>A0A8J4VK25_9ROSI</name>
<comment type="caution">
    <text evidence="2">The sequence shown here is derived from an EMBL/GenBank/DDBJ whole genome shotgun (WGS) entry which is preliminary data.</text>
</comment>
<evidence type="ECO:0000313" key="3">
    <source>
        <dbReference type="Proteomes" id="UP000737018"/>
    </source>
</evidence>
<sequence>MYQKLMYRQESGLFDFRRMEVSPLLLVIDRRDDPVTPLLNQWTYQAMVHELIGIQDNKVDLRNIGKLPKDQQEVVLSSEQDAFFKANMYENFGDIGMNIKRLVDEFQQISKSNQSIQTIEDMAKFVDKYPEYRKKHGNVSKHVTLVTEMSKIVEERKLMLVSETEQELACNGGQVAACEAVTNLLNNESVSDIDRLRLVMLYALRYEKESPVQLMQLFNKLASRSAKYKPGLVQFVLKQAGVDKRTGDLFGNRDLLNIARNMARGLKGVENVYTQHQPLLFQTMESISKGRLRDVDYPYVGNHFQQGRPQEVVIFIVGGTTYEESRSVALQNASNSGIRFILGGSVVLNSKRFLKDLEEAQRIARSSTAVI</sequence>
<reference evidence="2" key="1">
    <citation type="submission" date="2020-03" db="EMBL/GenBank/DDBJ databases">
        <title>Castanea mollissima Vanexum genome sequencing.</title>
        <authorList>
            <person name="Staton M."/>
        </authorList>
    </citation>
    <scope>NUCLEOTIDE SEQUENCE</scope>
    <source>
        <tissue evidence="2">Leaf</tissue>
    </source>
</reference>
<gene>
    <name evidence="2" type="ORF">CMV_015402</name>
</gene>
<dbReference type="InterPro" id="IPR036045">
    <property type="entry name" value="Sec1-like_sf"/>
</dbReference>